<gene>
    <name evidence="2" type="ORF">TRIUR3_23891</name>
</gene>
<dbReference type="AlphaFoldDB" id="M8A9U2"/>
<protein>
    <submittedName>
        <fullName evidence="2">Uncharacterized protein</fullName>
    </submittedName>
</protein>
<sequence>MAEEIEGLAAGTEHTRKCEEAKKAAQAAKARELAAQRARELELKAARRGRD</sequence>
<proteinExistence type="predicted"/>
<accession>M8A9U2</accession>
<dbReference type="EMBL" id="KD147988">
    <property type="protein sequence ID" value="EMS57259.1"/>
    <property type="molecule type" value="Genomic_DNA"/>
</dbReference>
<evidence type="ECO:0000256" key="1">
    <source>
        <dbReference type="SAM" id="MobiDB-lite"/>
    </source>
</evidence>
<feature type="compositionally biased region" description="Basic and acidic residues" evidence="1">
    <location>
        <begin position="13"/>
        <end position="23"/>
    </location>
</feature>
<evidence type="ECO:0000313" key="2">
    <source>
        <dbReference type="EMBL" id="EMS57259.1"/>
    </source>
</evidence>
<name>M8A9U2_TRIUA</name>
<reference evidence="2" key="1">
    <citation type="journal article" date="2013" name="Nature">
        <title>Draft genome of the wheat A-genome progenitor Triticum urartu.</title>
        <authorList>
            <person name="Ling H.Q."/>
            <person name="Zhao S."/>
            <person name="Liu D."/>
            <person name="Wang J."/>
            <person name="Sun H."/>
            <person name="Zhang C."/>
            <person name="Fan H."/>
            <person name="Li D."/>
            <person name="Dong L."/>
            <person name="Tao Y."/>
            <person name="Gao C."/>
            <person name="Wu H."/>
            <person name="Li Y."/>
            <person name="Cui Y."/>
            <person name="Guo X."/>
            <person name="Zheng S."/>
            <person name="Wang B."/>
            <person name="Yu K."/>
            <person name="Liang Q."/>
            <person name="Yang W."/>
            <person name="Lou X."/>
            <person name="Chen J."/>
            <person name="Feng M."/>
            <person name="Jian J."/>
            <person name="Zhang X."/>
            <person name="Luo G."/>
            <person name="Jiang Y."/>
            <person name="Liu J."/>
            <person name="Wang Z."/>
            <person name="Sha Y."/>
            <person name="Zhang B."/>
            <person name="Wu H."/>
            <person name="Tang D."/>
            <person name="Shen Q."/>
            <person name="Xue P."/>
            <person name="Zou S."/>
            <person name="Wang X."/>
            <person name="Liu X."/>
            <person name="Wang F."/>
            <person name="Yang Y."/>
            <person name="An X."/>
            <person name="Dong Z."/>
            <person name="Zhang K."/>
            <person name="Zhang X."/>
            <person name="Luo M.C."/>
            <person name="Dvorak J."/>
            <person name="Tong Y."/>
            <person name="Wang J."/>
            <person name="Yang H."/>
            <person name="Li Z."/>
            <person name="Wang D."/>
            <person name="Zhang A."/>
            <person name="Wang J."/>
        </authorList>
    </citation>
    <scope>NUCLEOTIDE SEQUENCE</scope>
</reference>
<feature type="region of interest" description="Disordered" evidence="1">
    <location>
        <begin position="1"/>
        <end position="23"/>
    </location>
</feature>
<organism evidence="2">
    <name type="scientific">Triticum urartu</name>
    <name type="common">Red wild einkorn</name>
    <name type="synonym">Crithodium urartu</name>
    <dbReference type="NCBI Taxonomy" id="4572"/>
    <lineage>
        <taxon>Eukaryota</taxon>
        <taxon>Viridiplantae</taxon>
        <taxon>Streptophyta</taxon>
        <taxon>Embryophyta</taxon>
        <taxon>Tracheophyta</taxon>
        <taxon>Spermatophyta</taxon>
        <taxon>Magnoliopsida</taxon>
        <taxon>Liliopsida</taxon>
        <taxon>Poales</taxon>
        <taxon>Poaceae</taxon>
        <taxon>BOP clade</taxon>
        <taxon>Pooideae</taxon>
        <taxon>Triticodae</taxon>
        <taxon>Triticeae</taxon>
        <taxon>Triticinae</taxon>
        <taxon>Triticum</taxon>
    </lineage>
</organism>